<dbReference type="SUPFAM" id="SSF46689">
    <property type="entry name" value="Homeodomain-like"/>
    <property type="match status" value="1"/>
</dbReference>
<evidence type="ECO:0000313" key="5">
    <source>
        <dbReference type="Proteomes" id="UP001223586"/>
    </source>
</evidence>
<dbReference type="SUPFAM" id="SSF48498">
    <property type="entry name" value="Tetracyclin repressor-like, C-terminal domain"/>
    <property type="match status" value="1"/>
</dbReference>
<sequence length="207" mass="24391">MITSKKPTKALIMETAIRLFHTQGYNGTSVRDIAKKANINLANISYYFNGKHGLLEACLITFFEGYVKCLEEEISIDGEQNPSQCLLRSLNKMLSYQSENHYLSRVVWREVSMDTQIVREIIASYLRKERYLLKKVIEAGIKMGEFRPYPIPYVIIQLKSMLTMPFLNSQHLCEIWNIFPREHYFVEKYYTMLENWVECTLMIEPIH</sequence>
<dbReference type="PROSITE" id="PS01081">
    <property type="entry name" value="HTH_TETR_1"/>
    <property type="match status" value="1"/>
</dbReference>
<evidence type="ECO:0000259" key="3">
    <source>
        <dbReference type="PROSITE" id="PS50977"/>
    </source>
</evidence>
<keyword evidence="1 2" id="KW-0238">DNA-binding</keyword>
<evidence type="ECO:0000256" key="2">
    <source>
        <dbReference type="PROSITE-ProRule" id="PRU00335"/>
    </source>
</evidence>
<dbReference type="RefSeq" id="WP_307230301.1">
    <property type="nucleotide sequence ID" value="NZ_JAUSTT010000016.1"/>
</dbReference>
<dbReference type="PANTHER" id="PTHR30328:SF54">
    <property type="entry name" value="HTH-TYPE TRANSCRIPTIONAL REPRESSOR SCO4008"/>
    <property type="match status" value="1"/>
</dbReference>
<gene>
    <name evidence="4" type="ORF">J2S08_002691</name>
</gene>
<dbReference type="InterPro" id="IPR050109">
    <property type="entry name" value="HTH-type_TetR-like_transc_reg"/>
</dbReference>
<dbReference type="Gene3D" id="1.10.357.10">
    <property type="entry name" value="Tetracycline Repressor, domain 2"/>
    <property type="match status" value="1"/>
</dbReference>
<reference evidence="4 5" key="1">
    <citation type="submission" date="2023-07" db="EMBL/GenBank/DDBJ databases">
        <title>Genomic Encyclopedia of Type Strains, Phase IV (KMG-IV): sequencing the most valuable type-strain genomes for metagenomic binning, comparative biology and taxonomic classification.</title>
        <authorList>
            <person name="Goeker M."/>
        </authorList>
    </citation>
    <scope>NUCLEOTIDE SEQUENCE [LARGE SCALE GENOMIC DNA]</scope>
    <source>
        <strain evidence="4 5">DSM 23837</strain>
    </source>
</reference>
<accession>A0ABT9WU73</accession>
<feature type="DNA-binding region" description="H-T-H motif" evidence="2">
    <location>
        <begin position="29"/>
        <end position="48"/>
    </location>
</feature>
<proteinExistence type="predicted"/>
<protein>
    <submittedName>
        <fullName evidence="4">AcrR family transcriptional regulator</fullName>
    </submittedName>
</protein>
<feature type="domain" description="HTH tetR-type" evidence="3">
    <location>
        <begin position="6"/>
        <end position="66"/>
    </location>
</feature>
<dbReference type="Gene3D" id="1.10.10.60">
    <property type="entry name" value="Homeodomain-like"/>
    <property type="match status" value="1"/>
</dbReference>
<dbReference type="PANTHER" id="PTHR30328">
    <property type="entry name" value="TRANSCRIPTIONAL REPRESSOR"/>
    <property type="match status" value="1"/>
</dbReference>
<dbReference type="Proteomes" id="UP001223586">
    <property type="component" value="Unassembled WGS sequence"/>
</dbReference>
<dbReference type="PROSITE" id="PS50977">
    <property type="entry name" value="HTH_TETR_2"/>
    <property type="match status" value="1"/>
</dbReference>
<keyword evidence="5" id="KW-1185">Reference proteome</keyword>
<comment type="caution">
    <text evidence="4">The sequence shown here is derived from an EMBL/GenBank/DDBJ whole genome shotgun (WGS) entry which is preliminary data.</text>
</comment>
<dbReference type="NCBIfam" id="NF037937">
    <property type="entry name" value="septum_RefZ"/>
    <property type="match status" value="1"/>
</dbReference>
<evidence type="ECO:0000256" key="1">
    <source>
        <dbReference type="ARBA" id="ARBA00023125"/>
    </source>
</evidence>
<name>A0ABT9WU73_9BACI</name>
<dbReference type="Pfam" id="PF00440">
    <property type="entry name" value="TetR_N"/>
    <property type="match status" value="1"/>
</dbReference>
<dbReference type="EMBL" id="JAUSTT010000016">
    <property type="protein sequence ID" value="MDQ0176833.1"/>
    <property type="molecule type" value="Genomic_DNA"/>
</dbReference>
<dbReference type="InterPro" id="IPR009057">
    <property type="entry name" value="Homeodomain-like_sf"/>
</dbReference>
<evidence type="ECO:0000313" key="4">
    <source>
        <dbReference type="EMBL" id="MDQ0176833.1"/>
    </source>
</evidence>
<dbReference type="PRINTS" id="PR00455">
    <property type="entry name" value="HTHTETR"/>
</dbReference>
<dbReference type="InterPro" id="IPR036271">
    <property type="entry name" value="Tet_transcr_reg_TetR-rel_C_sf"/>
</dbReference>
<organism evidence="4 5">
    <name type="scientific">Bacillus chungangensis</name>
    <dbReference type="NCBI Taxonomy" id="587633"/>
    <lineage>
        <taxon>Bacteria</taxon>
        <taxon>Bacillati</taxon>
        <taxon>Bacillota</taxon>
        <taxon>Bacilli</taxon>
        <taxon>Bacillales</taxon>
        <taxon>Bacillaceae</taxon>
        <taxon>Bacillus</taxon>
    </lineage>
</organism>
<dbReference type="InterPro" id="IPR001647">
    <property type="entry name" value="HTH_TetR"/>
</dbReference>
<dbReference type="InterPro" id="IPR023772">
    <property type="entry name" value="DNA-bd_HTH_TetR-type_CS"/>
</dbReference>